<dbReference type="Pfam" id="PF08297">
    <property type="entry name" value="U3_snoRNA_assoc"/>
    <property type="match status" value="1"/>
</dbReference>
<dbReference type="Gene3D" id="1.25.40.90">
    <property type="match status" value="1"/>
</dbReference>
<evidence type="ECO:0000313" key="5">
    <source>
        <dbReference type="EMBL" id="EEH11646.1"/>
    </source>
</evidence>
<feature type="domain" description="CID" evidence="4">
    <location>
        <begin position="3"/>
        <end position="138"/>
    </location>
</feature>
<dbReference type="GeneID" id="69034118"/>
<feature type="transmembrane region" description="Helical" evidence="3">
    <location>
        <begin position="1196"/>
        <end position="1219"/>
    </location>
</feature>
<dbReference type="RefSeq" id="XP_045292126.1">
    <property type="nucleotide sequence ID" value="XM_045428151.1"/>
</dbReference>
<keyword evidence="3" id="KW-0472">Membrane</keyword>
<dbReference type="VEuPathDB" id="FungiDB:I7I50_03156"/>
<feature type="region of interest" description="Disordered" evidence="2">
    <location>
        <begin position="313"/>
        <end position="397"/>
    </location>
</feature>
<evidence type="ECO:0000313" key="6">
    <source>
        <dbReference type="Proteomes" id="UP000001631"/>
    </source>
</evidence>
<dbReference type="Proteomes" id="UP000001631">
    <property type="component" value="Unassembled WGS sequence"/>
</dbReference>
<dbReference type="GO" id="GO:0030515">
    <property type="term" value="F:snoRNA binding"/>
    <property type="evidence" value="ECO:0007669"/>
    <property type="project" value="InterPro"/>
</dbReference>
<gene>
    <name evidence="5" type="ORF">HCBG_01101</name>
</gene>
<dbReference type="VEuPathDB" id="FungiDB:I7I50_03158"/>
<feature type="region of interest" description="Disordered" evidence="2">
    <location>
        <begin position="921"/>
        <end position="940"/>
    </location>
</feature>
<dbReference type="HOGENOM" id="CLU_268527_0_0_1"/>
<dbReference type="PANTHER" id="PTHR16255">
    <property type="entry name" value="REQUIRED FOR MEIOTIC NUCLEAR DIVISION PROTEIN 1 HOMOLOG"/>
    <property type="match status" value="1"/>
</dbReference>
<dbReference type="EMBL" id="GG663363">
    <property type="protein sequence ID" value="EEH11646.1"/>
    <property type="molecule type" value="Genomic_DNA"/>
</dbReference>
<evidence type="ECO:0000256" key="1">
    <source>
        <dbReference type="ARBA" id="ARBA00008306"/>
    </source>
</evidence>
<dbReference type="AlphaFoldDB" id="C0NDA5"/>
<dbReference type="PANTHER" id="PTHR16255:SF15">
    <property type="entry name" value="SPORULATION PROTEIN RMD1"/>
    <property type="match status" value="1"/>
</dbReference>
<dbReference type="InParanoid" id="C0NDA5"/>
<feature type="compositionally biased region" description="Basic and acidic residues" evidence="2">
    <location>
        <begin position="417"/>
        <end position="426"/>
    </location>
</feature>
<dbReference type="InterPro" id="IPR006569">
    <property type="entry name" value="CID_dom"/>
</dbReference>
<dbReference type="Pfam" id="PF12243">
    <property type="entry name" value="CTK3"/>
    <property type="match status" value="1"/>
</dbReference>
<feature type="compositionally biased region" description="Polar residues" evidence="2">
    <location>
        <begin position="313"/>
        <end position="331"/>
    </location>
</feature>
<proteinExistence type="inferred from homology"/>
<accession>C0NDA5</accession>
<dbReference type="InterPro" id="IPR003734">
    <property type="entry name" value="DUF155"/>
</dbReference>
<dbReference type="GO" id="GO:0005739">
    <property type="term" value="C:mitochondrion"/>
    <property type="evidence" value="ECO:0007669"/>
    <property type="project" value="UniProtKB-ARBA"/>
</dbReference>
<reference evidence="5" key="1">
    <citation type="submission" date="2009-02" db="EMBL/GenBank/DDBJ databases">
        <title>The Genome Sequence of Ajellomyces capsulatus strain G186AR.</title>
        <authorList>
            <consortium name="The Broad Institute Genome Sequencing Platform"/>
            <person name="Champion M."/>
            <person name="Cuomo C."/>
            <person name="Ma L.-J."/>
            <person name="Henn M.R."/>
            <person name="Sil A."/>
            <person name="Goldman B."/>
            <person name="Young S.K."/>
            <person name="Kodira C.D."/>
            <person name="Zeng Q."/>
            <person name="Koehrsen M."/>
            <person name="Alvarado L."/>
            <person name="Berlin A."/>
            <person name="Borenstein D."/>
            <person name="Chen Z."/>
            <person name="Engels R."/>
            <person name="Freedman E."/>
            <person name="Gellesch M."/>
            <person name="Goldberg J."/>
            <person name="Griggs A."/>
            <person name="Gujja S."/>
            <person name="Heiman D."/>
            <person name="Hepburn T."/>
            <person name="Howarth C."/>
            <person name="Jen D."/>
            <person name="Larson L."/>
            <person name="Lewis B."/>
            <person name="Mehta T."/>
            <person name="Park D."/>
            <person name="Pearson M."/>
            <person name="Roberts A."/>
            <person name="Saif S."/>
            <person name="Shea T."/>
            <person name="Shenoy N."/>
            <person name="Sisk P."/>
            <person name="Stolte C."/>
            <person name="Sykes S."/>
            <person name="Walk T."/>
            <person name="White J."/>
            <person name="Yandava C."/>
            <person name="Klein B."/>
            <person name="McEwen J.G."/>
            <person name="Puccia R."/>
            <person name="Goldman G.H."/>
            <person name="Felipe M.S."/>
            <person name="Nino-Vega G."/>
            <person name="San-Blas G."/>
            <person name="Taylor J."/>
            <person name="Mendoza L."/>
            <person name="Galagan J."/>
            <person name="Nusbaum C."/>
            <person name="Birren B."/>
        </authorList>
    </citation>
    <scope>NUCLEOTIDE SEQUENCE</scope>
    <source>
        <strain evidence="5">G186AR</strain>
    </source>
</reference>
<evidence type="ECO:0000256" key="3">
    <source>
        <dbReference type="SAM" id="Phobius"/>
    </source>
</evidence>
<dbReference type="VEuPathDB" id="FungiDB:I7I50_03157"/>
<feature type="compositionally biased region" description="Acidic residues" evidence="2">
    <location>
        <begin position="479"/>
        <end position="490"/>
    </location>
</feature>
<keyword evidence="3" id="KW-0812">Transmembrane</keyword>
<dbReference type="FunFam" id="1.25.40.90:FF:000032">
    <property type="entry name" value="CTD kinase subunit gamma"/>
    <property type="match status" value="1"/>
</dbReference>
<organism evidence="5 6">
    <name type="scientific">Ajellomyces capsulatus (strain G186AR / H82 / ATCC MYA-2454 / RMSCC 2432)</name>
    <name type="common">Darling's disease fungus</name>
    <name type="synonym">Histoplasma capsulatum</name>
    <dbReference type="NCBI Taxonomy" id="447093"/>
    <lineage>
        <taxon>Eukaryota</taxon>
        <taxon>Fungi</taxon>
        <taxon>Dikarya</taxon>
        <taxon>Ascomycota</taxon>
        <taxon>Pezizomycotina</taxon>
        <taxon>Eurotiomycetes</taxon>
        <taxon>Eurotiomycetidae</taxon>
        <taxon>Onygenales</taxon>
        <taxon>Ajellomycetaceae</taxon>
        <taxon>Histoplasma</taxon>
    </lineage>
</organism>
<protein>
    <submittedName>
        <fullName evidence="5">Sporulation protein</fullName>
    </submittedName>
</protein>
<feature type="compositionally biased region" description="Basic and acidic residues" evidence="2">
    <location>
        <begin position="500"/>
        <end position="530"/>
    </location>
</feature>
<evidence type="ECO:0000259" key="4">
    <source>
        <dbReference type="PROSITE" id="PS51391"/>
    </source>
</evidence>
<dbReference type="InterPro" id="IPR024637">
    <property type="entry name" value="Ctk3_C"/>
</dbReference>
<dbReference type="InterPro" id="IPR013268">
    <property type="entry name" value="UTP16"/>
</dbReference>
<evidence type="ECO:0000256" key="2">
    <source>
        <dbReference type="SAM" id="MobiDB-lite"/>
    </source>
</evidence>
<feature type="region of interest" description="Disordered" evidence="2">
    <location>
        <begin position="417"/>
        <end position="533"/>
    </location>
</feature>
<name>C0NDA5_AJECG</name>
<dbReference type="PROSITE" id="PS51391">
    <property type="entry name" value="CID"/>
    <property type="match status" value="1"/>
</dbReference>
<dbReference type="GO" id="GO:0006364">
    <property type="term" value="P:rRNA processing"/>
    <property type="evidence" value="ECO:0007669"/>
    <property type="project" value="InterPro"/>
</dbReference>
<feature type="compositionally biased region" description="Polar residues" evidence="2">
    <location>
        <begin position="921"/>
        <end position="934"/>
    </location>
</feature>
<dbReference type="Pfam" id="PF12350">
    <property type="entry name" value="CTK3_C"/>
    <property type="match status" value="1"/>
</dbReference>
<dbReference type="Pfam" id="PF02582">
    <property type="entry name" value="DUF155"/>
    <property type="match status" value="1"/>
</dbReference>
<comment type="similarity">
    <text evidence="1">Belongs to the RMD1/sif2 family.</text>
</comment>
<dbReference type="InterPro" id="IPR051624">
    <property type="entry name" value="RMD1/Sad1-interacting"/>
</dbReference>
<feature type="region of interest" description="Disordered" evidence="2">
    <location>
        <begin position="697"/>
        <end position="761"/>
    </location>
</feature>
<feature type="region of interest" description="Disordered" evidence="2">
    <location>
        <begin position="775"/>
        <end position="803"/>
    </location>
</feature>
<feature type="compositionally biased region" description="Polar residues" evidence="2">
    <location>
        <begin position="427"/>
        <end position="446"/>
    </location>
</feature>
<keyword evidence="3" id="KW-1133">Transmembrane helix</keyword>
<dbReference type="InterPro" id="IPR024638">
    <property type="entry name" value="Ctk3_N"/>
</dbReference>
<keyword evidence="6" id="KW-1185">Reference proteome</keyword>
<sequence>MADPFEVRMRFTTQLQHLSASVTSSQKAAHYALKYRDMDEDLHSCILEQLEMNSMNNRANIMYFIEHLCDMATKENHLEFVRMMQRDILRVVDAVAPPDGSGAANVKHVRRVLNGLQAKSFLSADTVREIDAFLKERESHPAHLLDLEFVEPGQTTIEGGDSVKAPGPTTRPSGIKVDKRQIEQRIEEDRERNKRLRESMWAVPGNDADEFDKMWDEVSDLGEDDYLAAEEEAMERKRIAEEVNLLQISRNNITPDYKFLIPSRSLTLESAIKVRIISRLGFSTLFICYLMFSHIVTAARGIFVRPDPGVEQNIPTPDQIANPTPTNSSPKMVSATRRTVYPTAEEEPVNSSPATNGKRKAAASEDETESQSPKRRKQKNSSSTTTSSPAPQPVDEENAIVKSLPFRTADSSDIAEHEIQPEEENLHVSTSTSTEPDRVQVNSTAKATHVRFGNEEPAPVLIGKNEQASDEENPKESNDVEDSEDDEAPETIDNATQLQELKENARKETKAKQRTEELNKAKRRERDQRLKAQAVSKQAPVIIEHAFSIPQDHRAGENELLSESSATFQGSLSKPIRSLPKLLPDEILNAEPTSNDSRITRISEIVLSSMPKSKKHKFLDNIEKEPKDIRIGGTSIRVLESTEISDSSRISLPPKSSKRSRQMGNYLVISAFAPVPLQPWTRYSRLVMASVNMETSPLLDRQGSPSMPQEERPFRTVTFDPIAENKRRISNDMATSRDISKAPRNPSMQTASGSGGSPNLAALNSKFLRRHSPRAPYNQVASASAPSHPKIGPQRTSKNTQKLKLLPNPVTGEEAQFSEEEIPREVYSQIARIKEPTARKHAARLGKADRDHVPRVTAYCTASSYSIDGVVRFLKSRADTRGSNPKLFDECVYSPYNYDYVQKIRQSNSLKEDDREISAVSEISSQGHEGQRVSSEIEDEDQRIQRQEGLIDLGENHHGPQADSSTAIPATNTLDTISTTDDANGPDFDTTIYTPEIFLFDYGTVVIWGMTPAQETRFLREVSRFATAVLSTEDTQIENFNFYYTRDYQARIYNDFISLQDPHNYMTKLAISHALSQSVKTSLFEDLVSETIAKTSPLPAQIAETGSVNLPRRQINMQIGELFILRINIHLQGSVLDSPELMWAEPQLEPVYQAVRSYLEMDQRVGLLTERLDVIADLLAVLKDQLSHRHGEYLEWIVIILIAAEIVVAGINIVVDLYAGVD</sequence>
<dbReference type="InterPro" id="IPR008942">
    <property type="entry name" value="ENTH_VHS"/>
</dbReference>
<dbReference type="STRING" id="447093.C0NDA5"/>